<keyword evidence="1" id="KW-1133">Transmembrane helix</keyword>
<proteinExistence type="predicted"/>
<sequence length="150" mass="16710">MCHAHGSSRITRETKQREKTQDSCSSICLLFRLGVVSFLVLLNGFPLVIWCVLCLNTLVNYYSFATGLAEEMAILLQENVQKHSFVSVEIQGQPGQCMKSSPFPLICLFAEWETASGDICDVKRYLPLVLKGVCCAFVIQQSLILFVSPV</sequence>
<keyword evidence="3" id="KW-1185">Reference proteome</keyword>
<keyword evidence="1" id="KW-0472">Membrane</keyword>
<dbReference type="AlphaFoldDB" id="A0AAD7S9G9"/>
<protein>
    <submittedName>
        <fullName evidence="2">Uncharacterized protein</fullName>
    </submittedName>
</protein>
<gene>
    <name evidence="2" type="ORF">AAFF_G00426890</name>
</gene>
<feature type="transmembrane region" description="Helical" evidence="1">
    <location>
        <begin position="21"/>
        <end position="41"/>
    </location>
</feature>
<name>A0AAD7S9G9_9TELE</name>
<dbReference type="Proteomes" id="UP001221898">
    <property type="component" value="Unassembled WGS sequence"/>
</dbReference>
<organism evidence="2 3">
    <name type="scientific">Aldrovandia affinis</name>
    <dbReference type="NCBI Taxonomy" id="143900"/>
    <lineage>
        <taxon>Eukaryota</taxon>
        <taxon>Metazoa</taxon>
        <taxon>Chordata</taxon>
        <taxon>Craniata</taxon>
        <taxon>Vertebrata</taxon>
        <taxon>Euteleostomi</taxon>
        <taxon>Actinopterygii</taxon>
        <taxon>Neopterygii</taxon>
        <taxon>Teleostei</taxon>
        <taxon>Notacanthiformes</taxon>
        <taxon>Halosauridae</taxon>
        <taxon>Aldrovandia</taxon>
    </lineage>
</organism>
<evidence type="ECO:0000313" key="2">
    <source>
        <dbReference type="EMBL" id="KAJ8398434.1"/>
    </source>
</evidence>
<accession>A0AAD7S9G9</accession>
<evidence type="ECO:0000313" key="3">
    <source>
        <dbReference type="Proteomes" id="UP001221898"/>
    </source>
</evidence>
<keyword evidence="1" id="KW-0812">Transmembrane</keyword>
<reference evidence="2" key="1">
    <citation type="journal article" date="2023" name="Science">
        <title>Genome structures resolve the early diversification of teleost fishes.</title>
        <authorList>
            <person name="Parey E."/>
            <person name="Louis A."/>
            <person name="Montfort J."/>
            <person name="Bouchez O."/>
            <person name="Roques C."/>
            <person name="Iampietro C."/>
            <person name="Lluch J."/>
            <person name="Castinel A."/>
            <person name="Donnadieu C."/>
            <person name="Desvignes T."/>
            <person name="Floi Bucao C."/>
            <person name="Jouanno E."/>
            <person name="Wen M."/>
            <person name="Mejri S."/>
            <person name="Dirks R."/>
            <person name="Jansen H."/>
            <person name="Henkel C."/>
            <person name="Chen W.J."/>
            <person name="Zahm M."/>
            <person name="Cabau C."/>
            <person name="Klopp C."/>
            <person name="Thompson A.W."/>
            <person name="Robinson-Rechavi M."/>
            <person name="Braasch I."/>
            <person name="Lecointre G."/>
            <person name="Bobe J."/>
            <person name="Postlethwait J.H."/>
            <person name="Berthelot C."/>
            <person name="Roest Crollius H."/>
            <person name="Guiguen Y."/>
        </authorList>
    </citation>
    <scope>NUCLEOTIDE SEQUENCE</scope>
    <source>
        <strain evidence="2">NC1722</strain>
    </source>
</reference>
<dbReference type="EMBL" id="JAINUG010000090">
    <property type="protein sequence ID" value="KAJ8398434.1"/>
    <property type="molecule type" value="Genomic_DNA"/>
</dbReference>
<comment type="caution">
    <text evidence="2">The sequence shown here is derived from an EMBL/GenBank/DDBJ whole genome shotgun (WGS) entry which is preliminary data.</text>
</comment>
<evidence type="ECO:0000256" key="1">
    <source>
        <dbReference type="SAM" id="Phobius"/>
    </source>
</evidence>